<dbReference type="EMBL" id="BLAL01000160">
    <property type="protein sequence ID" value="GES86510.1"/>
    <property type="molecule type" value="Genomic_DNA"/>
</dbReference>
<dbReference type="InterPro" id="IPR017964">
    <property type="entry name" value="DNA-dir_DNA_pol_B_CS"/>
</dbReference>
<keyword evidence="4 7" id="KW-0239">DNA-directed DNA polymerase</keyword>
<evidence type="ECO:0000259" key="10">
    <source>
        <dbReference type="Pfam" id="PF00136"/>
    </source>
</evidence>
<comment type="catalytic activity">
    <reaction evidence="6 7">
        <text>DNA(n) + a 2'-deoxyribonucleoside 5'-triphosphate = DNA(n+1) + diphosphate</text>
        <dbReference type="Rhea" id="RHEA:22508"/>
        <dbReference type="Rhea" id="RHEA-COMP:17339"/>
        <dbReference type="Rhea" id="RHEA-COMP:17340"/>
        <dbReference type="ChEBI" id="CHEBI:33019"/>
        <dbReference type="ChEBI" id="CHEBI:61560"/>
        <dbReference type="ChEBI" id="CHEBI:173112"/>
        <dbReference type="EC" id="2.7.7.7"/>
    </reaction>
</comment>
<dbReference type="Pfam" id="PF03104">
    <property type="entry name" value="DNA_pol_B_exo1"/>
    <property type="match status" value="1"/>
</dbReference>
<keyword evidence="8" id="KW-0175">Coiled coil</keyword>
<evidence type="ECO:0000256" key="9">
    <source>
        <dbReference type="SAM" id="MobiDB-lite"/>
    </source>
</evidence>
<keyword evidence="3 7" id="KW-0548">Nucleotidyltransferase</keyword>
<evidence type="ECO:0000256" key="8">
    <source>
        <dbReference type="SAM" id="Coils"/>
    </source>
</evidence>
<keyword evidence="2 7" id="KW-0808">Transferase</keyword>
<dbReference type="Gene3D" id="3.30.342.10">
    <property type="entry name" value="DNA Polymerase, chain B, domain 1"/>
    <property type="match status" value="1"/>
</dbReference>
<evidence type="ECO:0000256" key="3">
    <source>
        <dbReference type="ARBA" id="ARBA00022695"/>
    </source>
</evidence>
<dbReference type="EC" id="2.7.7.7" evidence="7"/>
<dbReference type="InterPro" id="IPR042087">
    <property type="entry name" value="DNA_pol_B_thumb"/>
</dbReference>
<dbReference type="InterPro" id="IPR006172">
    <property type="entry name" value="DNA-dir_DNA_pol_B"/>
</dbReference>
<feature type="domain" description="DNA-directed DNA polymerase family B multifunctional" evidence="10">
    <location>
        <begin position="690"/>
        <end position="1003"/>
    </location>
</feature>
<dbReference type="InterPro" id="IPR012337">
    <property type="entry name" value="RNaseH-like_sf"/>
</dbReference>
<dbReference type="PRINTS" id="PR00106">
    <property type="entry name" value="DNAPOLB"/>
</dbReference>
<dbReference type="SUPFAM" id="SSF56672">
    <property type="entry name" value="DNA/RNA polymerases"/>
    <property type="match status" value="1"/>
</dbReference>
<dbReference type="GO" id="GO:0003887">
    <property type="term" value="F:DNA-directed DNA polymerase activity"/>
    <property type="evidence" value="ECO:0007669"/>
    <property type="project" value="UniProtKB-KW"/>
</dbReference>
<comment type="caution">
    <text evidence="12">The sequence shown here is derived from an EMBL/GenBank/DDBJ whole genome shotgun (WGS) entry which is preliminary data.</text>
</comment>
<keyword evidence="14" id="KW-1185">Reference proteome</keyword>
<dbReference type="Gene3D" id="1.10.132.60">
    <property type="entry name" value="DNA polymerase family B, C-terminal domain"/>
    <property type="match status" value="1"/>
</dbReference>
<dbReference type="InterPro" id="IPR006133">
    <property type="entry name" value="DNA-dir_DNA_pol_B_exonuc"/>
</dbReference>
<organism evidence="12 14">
    <name type="scientific">Rhizophagus clarus</name>
    <dbReference type="NCBI Taxonomy" id="94130"/>
    <lineage>
        <taxon>Eukaryota</taxon>
        <taxon>Fungi</taxon>
        <taxon>Fungi incertae sedis</taxon>
        <taxon>Mucoromycota</taxon>
        <taxon>Glomeromycotina</taxon>
        <taxon>Glomeromycetes</taxon>
        <taxon>Glomerales</taxon>
        <taxon>Glomeraceae</taxon>
        <taxon>Rhizophagus</taxon>
    </lineage>
</organism>
<dbReference type="GO" id="GO:0006261">
    <property type="term" value="P:DNA-templated DNA replication"/>
    <property type="evidence" value="ECO:0007669"/>
    <property type="project" value="TreeGrafter"/>
</dbReference>
<protein>
    <recommendedName>
        <fullName evidence="7">DNA polymerase</fullName>
        <ecNumber evidence="7">2.7.7.7</ecNumber>
    </recommendedName>
</protein>
<evidence type="ECO:0000256" key="6">
    <source>
        <dbReference type="ARBA" id="ARBA00049244"/>
    </source>
</evidence>
<evidence type="ECO:0000256" key="7">
    <source>
        <dbReference type="RuleBase" id="RU000442"/>
    </source>
</evidence>
<evidence type="ECO:0000256" key="4">
    <source>
        <dbReference type="ARBA" id="ARBA00022932"/>
    </source>
</evidence>
<feature type="domain" description="DNA-directed DNA polymerase family B exonuclease" evidence="11">
    <location>
        <begin position="249"/>
        <end position="419"/>
    </location>
</feature>
<evidence type="ECO:0000313" key="13">
    <source>
        <dbReference type="EMBL" id="GES86510.1"/>
    </source>
</evidence>
<dbReference type="PANTHER" id="PTHR10322:SF23">
    <property type="entry name" value="DNA POLYMERASE DELTA CATALYTIC SUBUNIT"/>
    <property type="match status" value="1"/>
</dbReference>
<dbReference type="Pfam" id="PF00136">
    <property type="entry name" value="DNA_pol_B"/>
    <property type="match status" value="2"/>
</dbReference>
<feature type="region of interest" description="Disordered" evidence="9">
    <location>
        <begin position="1038"/>
        <end position="1068"/>
    </location>
</feature>
<evidence type="ECO:0000256" key="5">
    <source>
        <dbReference type="ARBA" id="ARBA00023125"/>
    </source>
</evidence>
<feature type="coiled-coil region" evidence="8">
    <location>
        <begin position="641"/>
        <end position="675"/>
    </location>
</feature>
<comment type="similarity">
    <text evidence="1 7">Belongs to the DNA polymerase type-B family.</text>
</comment>
<evidence type="ECO:0000256" key="2">
    <source>
        <dbReference type="ARBA" id="ARBA00022679"/>
    </source>
</evidence>
<dbReference type="InterPro" id="IPR023211">
    <property type="entry name" value="DNA_pol_palm_dom_sf"/>
</dbReference>
<keyword evidence="5 7" id="KW-0238">DNA-binding</keyword>
<dbReference type="InterPro" id="IPR050240">
    <property type="entry name" value="DNA_pol_type-B"/>
</dbReference>
<dbReference type="AlphaFoldDB" id="A0A2Z6QNU7"/>
<evidence type="ECO:0000259" key="11">
    <source>
        <dbReference type="Pfam" id="PF03104"/>
    </source>
</evidence>
<sequence>MYTPTIFDQTDRSGIAPALRYDGASPLTGIPSRNDIVAEFDNVMTVILQQSLFGKQPIHFMPTEVSDDTSEYVNNISSYILRITGTLINGQKAVVKITGIKPFFDVEVPEEMPLSTSKTRLVNILSNTLKGTSKFGIEHISAFPLQGYHTEKKLYIRIITWNQFDQYNALKAVRGVGIRTASDDLTPIYYYRKVAREERLPLSSWAVLTNYSYILSENGYLFRVSMGNYSPISDEDYNNPLISSALVRDRTLVLTWDIEIYSSLGLGKFPTAQSDESNMFMICMTVHWKDDPNPLKQICLVDVETAPNPCQTTIICGSQTNLLKAFALYWKLLSLDIHIGFNDSQYDWRFIVEKAKKLGIFEWMFNQMSLKPSSLEKITKWQYQYNKIKVNDIPFHSKHLKIPGCVAIDVRPCFMKLYSKTEKSSLAFYLNECGLKSKLDMPFHRMFKYYVRALKGTDASTAEQMREIAEYCIIDALSCQWLMIKRNVINEYRKVASIAFILLFDAHYFAIGMKVRNLLSAGAWQEGILTSTIPCEQTETGKYPGAYVFPLVKGLENRRPVTGLDFASLYPSLIMTYNLSPDKIILSRERSESPKESGKKLHEINFKFNGRDVLAWSIEHGNQAEMKGLYAKVLEKLLIRRNLLKRRLAPLKDKKEELEKEISLAEARGEDVTDAFKSEYSSVSFIVACQDAKQLALKVYMNTFYGKAGNSGSPFFLRELAGGVMSAGQKNIKLIAYFVKNKGFGIKYGDTDSLYLVCPEECFQKCDEAYDSGNGISKEEYWSQMVKISMEAIERLRDEVNDFLRNDNGSSFLKMAYEEVLFLVVFTGKKKYYGIPHTRKPNFNNKHFIRGVEIVKRGQSSLFRKVGRRIMDESMKVDNLCNLHQIIEDVLEETVKDISQTDFNEIIKTAVWRSDKNNKSVQRFISRMRDRHTREEADTKRLIKKGLTPKPYLYGIPESGERFKYVVVENDLSQKVGDKMEYPEVARCLGKKIDISYYLKSVVGLCACFINYDDSYQPSSETLLEALKKLKDGNKVGDNKADDGGIDEDDLNEDEEDEDRMDEDEVSKIRDSLAQKSAEKWVRGYIKNLHEGPKKDEAIISHLWKGARIYVKKLFDTTYADKGECLTNNAYYKSFLNALDKQEESIRLKLSSLLKEISEIDIEYRDSMYKLVTKKRAMTLEQYLTSYYLDECKLLAGFRNTWYTVVGLEITRYRTLSKLQDDKKDDSSKADIDEIIDLY</sequence>
<evidence type="ECO:0000256" key="1">
    <source>
        <dbReference type="ARBA" id="ARBA00005755"/>
    </source>
</evidence>
<dbReference type="Gene3D" id="3.90.1600.10">
    <property type="entry name" value="Palm domain of DNA polymerase"/>
    <property type="match status" value="1"/>
</dbReference>
<name>A0A2Z6QNU7_9GLOM</name>
<feature type="compositionally biased region" description="Acidic residues" evidence="9">
    <location>
        <begin position="1044"/>
        <end position="1065"/>
    </location>
</feature>
<evidence type="ECO:0000313" key="14">
    <source>
        <dbReference type="Proteomes" id="UP000247702"/>
    </source>
</evidence>
<dbReference type="GO" id="GO:0003677">
    <property type="term" value="F:DNA binding"/>
    <property type="evidence" value="ECO:0007669"/>
    <property type="project" value="UniProtKB-KW"/>
</dbReference>
<keyword evidence="7" id="KW-0235">DNA replication</keyword>
<dbReference type="SMART" id="SM00486">
    <property type="entry name" value="POLBc"/>
    <property type="match status" value="1"/>
</dbReference>
<dbReference type="InterPro" id="IPR006134">
    <property type="entry name" value="DNA-dir_DNA_pol_B_multi_dom"/>
</dbReference>
<gene>
    <name evidence="13" type="ORF">RCL2_001356400</name>
    <name evidence="12" type="ORF">RclHR1_01840012</name>
</gene>
<dbReference type="PANTHER" id="PTHR10322">
    <property type="entry name" value="DNA POLYMERASE CATALYTIC SUBUNIT"/>
    <property type="match status" value="1"/>
</dbReference>
<dbReference type="EMBL" id="BEXD01000935">
    <property type="protein sequence ID" value="GBB91215.1"/>
    <property type="molecule type" value="Genomic_DNA"/>
</dbReference>
<dbReference type="SUPFAM" id="SSF53098">
    <property type="entry name" value="Ribonuclease H-like"/>
    <property type="match status" value="1"/>
</dbReference>
<dbReference type="PROSITE" id="PS00116">
    <property type="entry name" value="DNA_POLYMERASE_B"/>
    <property type="match status" value="1"/>
</dbReference>
<dbReference type="Proteomes" id="UP000247702">
    <property type="component" value="Unassembled WGS sequence"/>
</dbReference>
<feature type="domain" description="DNA-directed DNA polymerase family B multifunctional" evidence="10">
    <location>
        <begin position="523"/>
        <end position="656"/>
    </location>
</feature>
<proteinExistence type="inferred from homology"/>
<dbReference type="InterPro" id="IPR043502">
    <property type="entry name" value="DNA/RNA_pol_sf"/>
</dbReference>
<dbReference type="Proteomes" id="UP000615446">
    <property type="component" value="Unassembled WGS sequence"/>
</dbReference>
<evidence type="ECO:0000313" key="12">
    <source>
        <dbReference type="EMBL" id="GBB91215.1"/>
    </source>
</evidence>
<dbReference type="Gene3D" id="3.30.420.10">
    <property type="entry name" value="Ribonuclease H-like superfamily/Ribonuclease H"/>
    <property type="match status" value="1"/>
</dbReference>
<reference evidence="12 14" key="1">
    <citation type="submission" date="2017-11" db="EMBL/GenBank/DDBJ databases">
        <title>The genome of Rhizophagus clarus HR1 reveals common genetic basis of auxotrophy among arbuscular mycorrhizal fungi.</title>
        <authorList>
            <person name="Kobayashi Y."/>
        </authorList>
    </citation>
    <scope>NUCLEOTIDE SEQUENCE [LARGE SCALE GENOMIC DNA]</scope>
    <source>
        <strain evidence="12 14">HR1</strain>
    </source>
</reference>
<dbReference type="InterPro" id="IPR036397">
    <property type="entry name" value="RNaseH_sf"/>
</dbReference>
<dbReference type="STRING" id="94130.A0A2Z6QNU7"/>
<accession>A0A2Z6QNU7</accession>
<reference evidence="13" key="2">
    <citation type="submission" date="2019-10" db="EMBL/GenBank/DDBJ databases">
        <title>Conservation and host-specific expression of non-tandemly repeated heterogenous ribosome RNA gene in arbuscular mycorrhizal fungi.</title>
        <authorList>
            <person name="Maeda T."/>
            <person name="Kobayashi Y."/>
            <person name="Nakagawa T."/>
            <person name="Ezawa T."/>
            <person name="Yamaguchi K."/>
            <person name="Bino T."/>
            <person name="Nishimoto Y."/>
            <person name="Shigenobu S."/>
            <person name="Kawaguchi M."/>
        </authorList>
    </citation>
    <scope>NUCLEOTIDE SEQUENCE</scope>
    <source>
        <strain evidence="13">HR1</strain>
    </source>
</reference>
<dbReference type="GO" id="GO:0000166">
    <property type="term" value="F:nucleotide binding"/>
    <property type="evidence" value="ECO:0007669"/>
    <property type="project" value="InterPro"/>
</dbReference>